<evidence type="ECO:0000313" key="8">
    <source>
        <dbReference type="EMBL" id="TCO32002.1"/>
    </source>
</evidence>
<dbReference type="SUPFAM" id="SSF52317">
    <property type="entry name" value="Class I glutamine amidotransferase-like"/>
    <property type="match status" value="1"/>
</dbReference>
<proteinExistence type="inferred from homology"/>
<dbReference type="InterPro" id="IPR027478">
    <property type="entry name" value="LdcA_N"/>
</dbReference>
<keyword evidence="2 8" id="KW-0121">Carboxypeptidase</keyword>
<evidence type="ECO:0000256" key="2">
    <source>
        <dbReference type="ARBA" id="ARBA00022645"/>
    </source>
</evidence>
<dbReference type="Pfam" id="PF17676">
    <property type="entry name" value="Peptidase_S66C"/>
    <property type="match status" value="1"/>
</dbReference>
<keyword evidence="9" id="KW-1185">Reference proteome</keyword>
<sequence length="242" mass="25442">MRGGYGSAQLIPLLDFEAIGRNPRAFIGMSDITALHTALGRFAGLVTFYGPSLTHFGSPSVPALTSERFLQVLSGQTTGTVPADTERLNLIGLVGGRASGRIVGGCLGDLQHTIGTPWEFQLDGAIFFFEDVGRAPIQLDRSLLHLEQIGKLDGVLGIVVGELAGCEWDEWTSAPHTKTLEEVLLGRLGHLGVPILYGLPLGHGSSIATLPLGVEATVDADAMTLTVNQPALEPGSVADLLP</sequence>
<comment type="similarity">
    <text evidence="1">Belongs to the peptidase S66 family.</text>
</comment>
<dbReference type="PANTHER" id="PTHR30237:SF2">
    <property type="entry name" value="MUREIN TETRAPEPTIDE CARBOXYPEPTIDASE"/>
    <property type="match status" value="1"/>
</dbReference>
<feature type="domain" description="LD-carboxypeptidase C-terminal" evidence="7">
    <location>
        <begin position="99"/>
        <end position="218"/>
    </location>
</feature>
<dbReference type="Gene3D" id="3.40.50.10740">
    <property type="entry name" value="Class I glutamine amidotransferase-like"/>
    <property type="match status" value="1"/>
</dbReference>
<keyword evidence="3" id="KW-0645">Protease</keyword>
<evidence type="ECO:0000313" key="9">
    <source>
        <dbReference type="Proteomes" id="UP000295818"/>
    </source>
</evidence>
<evidence type="ECO:0000256" key="1">
    <source>
        <dbReference type="ARBA" id="ARBA00010233"/>
    </source>
</evidence>
<feature type="domain" description="LD-carboxypeptidase N-terminal" evidence="6">
    <location>
        <begin position="1"/>
        <end position="50"/>
    </location>
</feature>
<dbReference type="InterPro" id="IPR040449">
    <property type="entry name" value="Peptidase_S66_N"/>
</dbReference>
<name>A0ABY2BUS9_9ACTN</name>
<reference evidence="8 9" key="1">
    <citation type="journal article" date="2015" name="Stand. Genomic Sci.">
        <title>Genomic Encyclopedia of Bacterial and Archaeal Type Strains, Phase III: the genomes of soil and plant-associated and newly described type strains.</title>
        <authorList>
            <person name="Whitman W.B."/>
            <person name="Woyke T."/>
            <person name="Klenk H.P."/>
            <person name="Zhou Y."/>
            <person name="Lilburn T.G."/>
            <person name="Beck B.J."/>
            <person name="De Vos P."/>
            <person name="Vandamme P."/>
            <person name="Eisen J.A."/>
            <person name="Garrity G."/>
            <person name="Hugenholtz P."/>
            <person name="Kyrpides N.C."/>
        </authorList>
    </citation>
    <scope>NUCLEOTIDE SEQUENCE [LARGE SCALE GENOMIC DNA]</scope>
    <source>
        <strain evidence="8 9">VKM Ac-2538</strain>
    </source>
</reference>
<comment type="caution">
    <text evidence="8">The sequence shown here is derived from an EMBL/GenBank/DDBJ whole genome shotgun (WGS) entry which is preliminary data.</text>
</comment>
<dbReference type="CDD" id="cd07025">
    <property type="entry name" value="Peptidase_S66"/>
    <property type="match status" value="1"/>
</dbReference>
<protein>
    <submittedName>
        <fullName evidence="8">Muramoyltetrapeptide carboxypeptidase</fullName>
    </submittedName>
</protein>
<dbReference type="InterPro" id="IPR040921">
    <property type="entry name" value="Peptidase_S66C"/>
</dbReference>
<evidence type="ECO:0000256" key="5">
    <source>
        <dbReference type="ARBA" id="ARBA00022825"/>
    </source>
</evidence>
<organism evidence="8 9">
    <name type="scientific">Kribbella orskensis</name>
    <dbReference type="NCBI Taxonomy" id="2512216"/>
    <lineage>
        <taxon>Bacteria</taxon>
        <taxon>Bacillati</taxon>
        <taxon>Actinomycetota</taxon>
        <taxon>Actinomycetes</taxon>
        <taxon>Propionibacteriales</taxon>
        <taxon>Kribbellaceae</taxon>
        <taxon>Kribbella</taxon>
    </lineage>
</organism>
<dbReference type="EMBL" id="SLWM01000001">
    <property type="protein sequence ID" value="TCO32002.1"/>
    <property type="molecule type" value="Genomic_DNA"/>
</dbReference>
<dbReference type="SUPFAM" id="SSF141986">
    <property type="entry name" value="LD-carboxypeptidase A C-terminal domain-like"/>
    <property type="match status" value="1"/>
</dbReference>
<dbReference type="InterPro" id="IPR027461">
    <property type="entry name" value="Carboxypeptidase_A_C_sf"/>
</dbReference>
<evidence type="ECO:0000259" key="7">
    <source>
        <dbReference type="Pfam" id="PF17676"/>
    </source>
</evidence>
<dbReference type="InterPro" id="IPR003507">
    <property type="entry name" value="S66_fam"/>
</dbReference>
<keyword evidence="5" id="KW-0720">Serine protease</keyword>
<evidence type="ECO:0000256" key="3">
    <source>
        <dbReference type="ARBA" id="ARBA00022670"/>
    </source>
</evidence>
<evidence type="ECO:0000259" key="6">
    <source>
        <dbReference type="Pfam" id="PF02016"/>
    </source>
</evidence>
<dbReference type="Pfam" id="PF02016">
    <property type="entry name" value="Peptidase_S66"/>
    <property type="match status" value="1"/>
</dbReference>
<accession>A0ABY2BUS9</accession>
<dbReference type="GO" id="GO:0004180">
    <property type="term" value="F:carboxypeptidase activity"/>
    <property type="evidence" value="ECO:0007669"/>
    <property type="project" value="UniProtKB-KW"/>
</dbReference>
<gene>
    <name evidence="8" type="ORF">EV644_101645</name>
</gene>
<keyword evidence="4" id="KW-0378">Hydrolase</keyword>
<dbReference type="PANTHER" id="PTHR30237">
    <property type="entry name" value="MURAMOYLTETRAPEPTIDE CARBOXYPEPTIDASE"/>
    <property type="match status" value="1"/>
</dbReference>
<dbReference type="InterPro" id="IPR029062">
    <property type="entry name" value="Class_I_gatase-like"/>
</dbReference>
<dbReference type="Proteomes" id="UP000295818">
    <property type="component" value="Unassembled WGS sequence"/>
</dbReference>
<evidence type="ECO:0000256" key="4">
    <source>
        <dbReference type="ARBA" id="ARBA00022801"/>
    </source>
</evidence>
<dbReference type="Gene3D" id="3.50.30.60">
    <property type="entry name" value="LD-carboxypeptidase A C-terminal domain-like"/>
    <property type="match status" value="1"/>
</dbReference>